<accession>A0A0R1UKF8</accession>
<dbReference type="OrthoDB" id="2289202at2"/>
<comment type="caution">
    <text evidence="1">The sequence shown here is derived from an EMBL/GenBank/DDBJ whole genome shotgun (WGS) entry which is preliminary data.</text>
</comment>
<dbReference type="AlphaFoldDB" id="A0A0R1UKF8"/>
<dbReference type="EMBL" id="AZFS01000061">
    <property type="protein sequence ID" value="KRL93791.1"/>
    <property type="molecule type" value="Genomic_DNA"/>
</dbReference>
<organism evidence="1 2">
    <name type="scientific">Levilactobacillus hammesii DSM 16381</name>
    <dbReference type="NCBI Taxonomy" id="1423753"/>
    <lineage>
        <taxon>Bacteria</taxon>
        <taxon>Bacillati</taxon>
        <taxon>Bacillota</taxon>
        <taxon>Bacilli</taxon>
        <taxon>Lactobacillales</taxon>
        <taxon>Lactobacillaceae</taxon>
        <taxon>Levilactobacillus</taxon>
    </lineage>
</organism>
<proteinExistence type="predicted"/>
<reference evidence="1 2" key="1">
    <citation type="journal article" date="2015" name="Genome Announc.">
        <title>Expanding the biotechnology potential of lactobacilli through comparative genomics of 213 strains and associated genera.</title>
        <authorList>
            <person name="Sun Z."/>
            <person name="Harris H.M."/>
            <person name="McCann A."/>
            <person name="Guo C."/>
            <person name="Argimon S."/>
            <person name="Zhang W."/>
            <person name="Yang X."/>
            <person name="Jeffery I.B."/>
            <person name="Cooney J.C."/>
            <person name="Kagawa T.F."/>
            <person name="Liu W."/>
            <person name="Song Y."/>
            <person name="Salvetti E."/>
            <person name="Wrobel A."/>
            <person name="Rasinkangas P."/>
            <person name="Parkhill J."/>
            <person name="Rea M.C."/>
            <person name="O'Sullivan O."/>
            <person name="Ritari J."/>
            <person name="Douillard F.P."/>
            <person name="Paul Ross R."/>
            <person name="Yang R."/>
            <person name="Briner A.E."/>
            <person name="Felis G.E."/>
            <person name="de Vos W.M."/>
            <person name="Barrangou R."/>
            <person name="Klaenhammer T.R."/>
            <person name="Caufield P.W."/>
            <person name="Cui Y."/>
            <person name="Zhang H."/>
            <person name="O'Toole P.W."/>
        </authorList>
    </citation>
    <scope>NUCLEOTIDE SEQUENCE [LARGE SCALE GENOMIC DNA]</scope>
    <source>
        <strain evidence="1 2">DSM 16381</strain>
    </source>
</reference>
<protein>
    <submittedName>
        <fullName evidence="1">Uncharacterized protein</fullName>
    </submittedName>
</protein>
<dbReference type="RefSeq" id="WP_057734834.1">
    <property type="nucleotide sequence ID" value="NZ_AZFS01000061.1"/>
</dbReference>
<gene>
    <name evidence="1" type="ORF">FD28_GL000978</name>
</gene>
<evidence type="ECO:0000313" key="2">
    <source>
        <dbReference type="Proteomes" id="UP000051580"/>
    </source>
</evidence>
<dbReference type="PATRIC" id="fig|1423753.3.peg.1017"/>
<name>A0A0R1UKF8_9LACO</name>
<keyword evidence="2" id="KW-1185">Reference proteome</keyword>
<dbReference type="Proteomes" id="UP000051580">
    <property type="component" value="Unassembled WGS sequence"/>
</dbReference>
<sequence>MSRNHIIYQANITDKGEPQITFTPDTPNYADVDTFRDLLMLTLQATQDVLHLSDADFEAMVNDALAEAQARRQEHLLKPTDTVKLITKDLDSNQREEFLVAVRDLQDITNDDDVLTITTRDFSFSFIDNDTYKQIKKNIPADAVDQIPTALGIDHILYAYRANQEGVGQLIQYAQANDCYTDITSEDDEDVPDTPEEFEKFMEQEFGDLRATDDGSDNIIPFPKR</sequence>
<evidence type="ECO:0000313" key="1">
    <source>
        <dbReference type="EMBL" id="KRL93791.1"/>
    </source>
</evidence>